<evidence type="ECO:0000259" key="1">
    <source>
        <dbReference type="PROSITE" id="PS50943"/>
    </source>
</evidence>
<dbReference type="Proteomes" id="UP000184600">
    <property type="component" value="Unassembled WGS sequence"/>
</dbReference>
<accession>A0A1M7YP22</accession>
<dbReference type="InterPro" id="IPR036286">
    <property type="entry name" value="LexA/Signal_pep-like_sf"/>
</dbReference>
<dbReference type="CDD" id="cd06529">
    <property type="entry name" value="S24_LexA-like"/>
    <property type="match status" value="1"/>
</dbReference>
<dbReference type="InterPro" id="IPR039418">
    <property type="entry name" value="LexA-like"/>
</dbReference>
<organism evidence="2 3">
    <name type="scientific">Vibrio quintilis</name>
    <dbReference type="NCBI Taxonomy" id="1117707"/>
    <lineage>
        <taxon>Bacteria</taxon>
        <taxon>Pseudomonadati</taxon>
        <taxon>Pseudomonadota</taxon>
        <taxon>Gammaproteobacteria</taxon>
        <taxon>Vibrionales</taxon>
        <taxon>Vibrionaceae</taxon>
        <taxon>Vibrio</taxon>
    </lineage>
</organism>
<dbReference type="GO" id="GO:0003677">
    <property type="term" value="F:DNA binding"/>
    <property type="evidence" value="ECO:0007669"/>
    <property type="project" value="InterPro"/>
</dbReference>
<dbReference type="PROSITE" id="PS50943">
    <property type="entry name" value="HTH_CROC1"/>
    <property type="match status" value="1"/>
</dbReference>
<proteinExistence type="predicted"/>
<dbReference type="SUPFAM" id="SSF51306">
    <property type="entry name" value="LexA/Signal peptidase"/>
    <property type="match status" value="1"/>
</dbReference>
<sequence length="224" mass="25177">MDTFGQRFEWRRRLLGLNQDDVVYQVKRLMPGAKFNRGTVSNIENNSQKSLKDGVFLMVCKILQCRPEWLAFGKGPVEDSESKASRLIGPPVEQKCPIWTFSQAAMWTSMGAPTDIDDMDLIPCPIPASPGVFALKVKDNSMETQYLEGDFIFVDPNQQEPSSGSHIVAILENAKEATFRVFIEMDGKKSLQALNKDYPPEMRYTTLNDASMIIGTIICSVRVM</sequence>
<dbReference type="Gene3D" id="1.10.260.40">
    <property type="entry name" value="lambda repressor-like DNA-binding domains"/>
    <property type="match status" value="1"/>
</dbReference>
<evidence type="ECO:0000313" key="3">
    <source>
        <dbReference type="Proteomes" id="UP000184600"/>
    </source>
</evidence>
<protein>
    <submittedName>
        <fullName evidence="2">LexA repressor</fullName>
    </submittedName>
</protein>
<dbReference type="InterPro" id="IPR015927">
    <property type="entry name" value="Peptidase_S24_S26A/B/C"/>
</dbReference>
<dbReference type="InterPro" id="IPR010982">
    <property type="entry name" value="Lambda_DNA-bd_dom_sf"/>
</dbReference>
<dbReference type="Gene3D" id="2.10.109.10">
    <property type="entry name" value="Umud Fragment, subunit A"/>
    <property type="match status" value="1"/>
</dbReference>
<dbReference type="RefSeq" id="WP_073579299.1">
    <property type="nucleotide sequence ID" value="NZ_AP024898.1"/>
</dbReference>
<dbReference type="InterPro" id="IPR001387">
    <property type="entry name" value="Cro/C1-type_HTH"/>
</dbReference>
<dbReference type="EMBL" id="FRFG01000003">
    <property type="protein sequence ID" value="SHO54380.1"/>
    <property type="molecule type" value="Genomic_DNA"/>
</dbReference>
<feature type="domain" description="HTH cro/C1-type" evidence="1">
    <location>
        <begin position="37"/>
        <end position="70"/>
    </location>
</feature>
<reference evidence="3" key="1">
    <citation type="submission" date="2016-12" db="EMBL/GenBank/DDBJ databases">
        <authorList>
            <person name="Rodrigo-Torres L."/>
            <person name="Arahal R.D."/>
            <person name="Lucena T."/>
        </authorList>
    </citation>
    <scope>NUCLEOTIDE SEQUENCE [LARGE SCALE GENOMIC DNA]</scope>
</reference>
<dbReference type="Pfam" id="PF00717">
    <property type="entry name" value="Peptidase_S24"/>
    <property type="match status" value="1"/>
</dbReference>
<evidence type="ECO:0000313" key="2">
    <source>
        <dbReference type="EMBL" id="SHO54380.1"/>
    </source>
</evidence>
<keyword evidence="3" id="KW-1185">Reference proteome</keyword>
<name>A0A1M7YP22_9VIBR</name>
<dbReference type="STRING" id="1117707.VQ7734_00094"/>
<dbReference type="AlphaFoldDB" id="A0A1M7YP22"/>
<gene>
    <name evidence="2" type="ORF">VQ7734_00094</name>
</gene>